<feature type="transmembrane region" description="Helical" evidence="1">
    <location>
        <begin position="331"/>
        <end position="349"/>
    </location>
</feature>
<feature type="transmembrane region" description="Helical" evidence="1">
    <location>
        <begin position="214"/>
        <end position="233"/>
    </location>
</feature>
<dbReference type="PIRSF" id="PIRSF038991">
    <property type="entry name" value="Protein_AbrB"/>
    <property type="match status" value="1"/>
</dbReference>
<dbReference type="AlphaFoldDB" id="A0A0M0LH53"/>
<dbReference type="GO" id="GO:0010468">
    <property type="term" value="P:regulation of gene expression"/>
    <property type="evidence" value="ECO:0007669"/>
    <property type="project" value="InterPro"/>
</dbReference>
<feature type="transmembrane region" description="Helical" evidence="1">
    <location>
        <begin position="7"/>
        <end position="26"/>
    </location>
</feature>
<feature type="transmembrane region" description="Helical" evidence="1">
    <location>
        <begin position="85"/>
        <end position="106"/>
    </location>
</feature>
<reference evidence="3" key="1">
    <citation type="submission" date="2015-08" db="EMBL/GenBank/DDBJ databases">
        <title>Fjat-14210 dsm16467.</title>
        <authorList>
            <person name="Liu B."/>
            <person name="Wang J."/>
            <person name="Zhu Y."/>
            <person name="Liu G."/>
            <person name="Chen Q."/>
            <person name="Chen Z."/>
            <person name="Lan J."/>
            <person name="Che J."/>
            <person name="Ge C."/>
            <person name="Shi H."/>
            <person name="Pan Z."/>
            <person name="Liu X."/>
        </authorList>
    </citation>
    <scope>NUCLEOTIDE SEQUENCE [LARGE SCALE GENOMIC DNA]</scope>
    <source>
        <strain evidence="3">DSM 16467</strain>
    </source>
</reference>
<keyword evidence="1" id="KW-0472">Membrane</keyword>
<dbReference type="InterPro" id="IPR007820">
    <property type="entry name" value="AbrB_fam"/>
</dbReference>
<evidence type="ECO:0000256" key="1">
    <source>
        <dbReference type="SAM" id="Phobius"/>
    </source>
</evidence>
<feature type="transmembrane region" description="Helical" evidence="1">
    <location>
        <begin position="141"/>
        <end position="163"/>
    </location>
</feature>
<sequence length="357" mass="39025">MYKNRFTSMLITFMTALLGGIVFNLIHSPLPWLLGSMLAVLIVSKLTPLSFYWPSLLRNIGLVVIGYMIGRSFTKDTLTEMLTQLPSMLVMTVSIILASCMLAVIISKITGINLKTTITGSVPGGLSQMVTLGEEMKGVDLTVVTFIQVFRLMGVVFVVPFLASSSLFETKGPVEHTAANVESFTWSSSWLLVLLLLVAYGASIIGKKLKFPTPYLLVPIILTAIIMLTGVHAPPPPNGLIEIAQIFMGAYLGLMLKPEQLDKKLTLTTSTIMTTLILIACSVGFGFALVHFHHVSFVTAFLSTSPGGMAEMAVVGRDVGASLSVLTGYQLFRILFILLIVPPTLKWLFKRPYFRDR</sequence>
<feature type="transmembrane region" description="Helical" evidence="1">
    <location>
        <begin position="239"/>
        <end position="256"/>
    </location>
</feature>
<dbReference type="EMBL" id="LILC01000002">
    <property type="protein sequence ID" value="KOO50384.1"/>
    <property type="molecule type" value="Genomic_DNA"/>
</dbReference>
<name>A0A0M0LH53_9BACI</name>
<dbReference type="GO" id="GO:0016020">
    <property type="term" value="C:membrane"/>
    <property type="evidence" value="ECO:0007669"/>
    <property type="project" value="InterPro"/>
</dbReference>
<comment type="caution">
    <text evidence="2">The sequence shown here is derived from an EMBL/GenBank/DDBJ whole genome shotgun (WGS) entry which is preliminary data.</text>
</comment>
<evidence type="ECO:0008006" key="4">
    <source>
        <dbReference type="Google" id="ProtNLM"/>
    </source>
</evidence>
<dbReference type="PATRIC" id="fig|284581.3.peg.469"/>
<dbReference type="Proteomes" id="UP000037558">
    <property type="component" value="Unassembled WGS sequence"/>
</dbReference>
<feature type="transmembrane region" description="Helical" evidence="1">
    <location>
        <begin position="32"/>
        <end position="49"/>
    </location>
</feature>
<dbReference type="RefSeq" id="WP_053399538.1">
    <property type="nucleotide sequence ID" value="NZ_JAMAUM010000002.1"/>
</dbReference>
<feature type="transmembrane region" description="Helical" evidence="1">
    <location>
        <begin position="183"/>
        <end position="202"/>
    </location>
</feature>
<dbReference type="NCBIfam" id="TIGR03082">
    <property type="entry name" value="Gneg_AbrB_dup"/>
    <property type="match status" value="2"/>
</dbReference>
<keyword evidence="3" id="KW-1185">Reference proteome</keyword>
<keyword evidence="1" id="KW-1133">Transmembrane helix</keyword>
<dbReference type="STRING" id="284581.AMD01_01100"/>
<evidence type="ECO:0000313" key="3">
    <source>
        <dbReference type="Proteomes" id="UP000037558"/>
    </source>
</evidence>
<dbReference type="PANTHER" id="PTHR38457">
    <property type="entry name" value="REGULATOR ABRB-RELATED"/>
    <property type="match status" value="1"/>
</dbReference>
<organism evidence="2 3">
    <name type="scientific">Priestia koreensis</name>
    <dbReference type="NCBI Taxonomy" id="284581"/>
    <lineage>
        <taxon>Bacteria</taxon>
        <taxon>Bacillati</taxon>
        <taxon>Bacillota</taxon>
        <taxon>Bacilli</taxon>
        <taxon>Bacillales</taxon>
        <taxon>Bacillaceae</taxon>
        <taxon>Priestia</taxon>
    </lineage>
</organism>
<dbReference type="PANTHER" id="PTHR38457:SF1">
    <property type="entry name" value="REGULATOR ABRB-RELATED"/>
    <property type="match status" value="1"/>
</dbReference>
<dbReference type="InterPro" id="IPR017516">
    <property type="entry name" value="AbrB_dup"/>
</dbReference>
<dbReference type="Pfam" id="PF05145">
    <property type="entry name" value="AbrB"/>
    <property type="match status" value="1"/>
</dbReference>
<accession>A0A0M0LH53</accession>
<feature type="transmembrane region" description="Helical" evidence="1">
    <location>
        <begin position="276"/>
        <end position="302"/>
    </location>
</feature>
<proteinExistence type="predicted"/>
<keyword evidence="1" id="KW-0812">Transmembrane</keyword>
<evidence type="ECO:0000313" key="2">
    <source>
        <dbReference type="EMBL" id="KOO50384.1"/>
    </source>
</evidence>
<gene>
    <name evidence="2" type="ORF">AMD01_01100</name>
</gene>
<protein>
    <recommendedName>
        <fullName evidence="4">AbrB family transcriptional regulator</fullName>
    </recommendedName>
</protein>
<feature type="transmembrane region" description="Helical" evidence="1">
    <location>
        <begin position="56"/>
        <end position="73"/>
    </location>
</feature>